<dbReference type="PANTHER" id="PTHR32494:SF5">
    <property type="entry name" value="ALLANTOATE AMIDOHYDROLASE"/>
    <property type="match status" value="1"/>
</dbReference>
<keyword evidence="2" id="KW-0378">Hydrolase</keyword>
<comment type="similarity">
    <text evidence="1">Belongs to the peptidase M20 family.</text>
</comment>
<sequence>MRYLELHIEQGPVLERRGAPLAAVDAIVGIVRISFVFRGEANHAGTTPMEARRDALWGAADLVAAVREMARGTGGRAVGTVGQCSVAPGATNVIPGRADVTVELRSADGRFLDSLRGEAVAAAQACAGRYGLEVEHRNRWTDPPVPLDARVREEIAGAARDLGWPILSMSSWAGHDAKILGAIGTDGMGRCRPGRGCAVQGASAARLVGRSVDTASIRAEGGEVGETGEPAAGGGCGRRPGPGRAALRERAGSDGPNGLPGFAVGLRRRRPSGHPARRAADGRRARLEHEPPGRQGVGGDGARAQSGHEQG</sequence>
<dbReference type="EMBL" id="VBAN01000038">
    <property type="protein sequence ID" value="TMI84949.1"/>
    <property type="molecule type" value="Genomic_DNA"/>
</dbReference>
<dbReference type="Proteomes" id="UP000318093">
    <property type="component" value="Unassembled WGS sequence"/>
</dbReference>
<organism evidence="5 6">
    <name type="scientific">Candidatus Segetimicrobium genomatis</name>
    <dbReference type="NCBI Taxonomy" id="2569760"/>
    <lineage>
        <taxon>Bacteria</taxon>
        <taxon>Bacillati</taxon>
        <taxon>Candidatus Sysuimicrobiota</taxon>
        <taxon>Candidatus Sysuimicrobiia</taxon>
        <taxon>Candidatus Sysuimicrobiales</taxon>
        <taxon>Candidatus Segetimicrobiaceae</taxon>
        <taxon>Candidatus Segetimicrobium</taxon>
    </lineage>
</organism>
<dbReference type="SUPFAM" id="SSF53187">
    <property type="entry name" value="Zn-dependent exopeptidases"/>
    <property type="match status" value="1"/>
</dbReference>
<evidence type="ECO:0000313" key="6">
    <source>
        <dbReference type="Proteomes" id="UP000318093"/>
    </source>
</evidence>
<evidence type="ECO:0000313" key="5">
    <source>
        <dbReference type="EMBL" id="TMI84949.1"/>
    </source>
</evidence>
<feature type="domain" description="Peptidase M20 dimerisation" evidence="4">
    <location>
        <begin position="29"/>
        <end position="124"/>
    </location>
</feature>
<evidence type="ECO:0000256" key="1">
    <source>
        <dbReference type="ARBA" id="ARBA00006153"/>
    </source>
</evidence>
<reference evidence="5 6" key="1">
    <citation type="journal article" date="2019" name="Nat. Microbiol.">
        <title>Mediterranean grassland soil C-N compound turnover is dependent on rainfall and depth, and is mediated by genomically divergent microorganisms.</title>
        <authorList>
            <person name="Diamond S."/>
            <person name="Andeer P.F."/>
            <person name="Li Z."/>
            <person name="Crits-Christoph A."/>
            <person name="Burstein D."/>
            <person name="Anantharaman K."/>
            <person name="Lane K.R."/>
            <person name="Thomas B.C."/>
            <person name="Pan C."/>
            <person name="Northen T.R."/>
            <person name="Banfield J.F."/>
        </authorList>
    </citation>
    <scope>NUCLEOTIDE SEQUENCE [LARGE SCALE GENOMIC DNA]</scope>
    <source>
        <strain evidence="5">NP_6</strain>
    </source>
</reference>
<dbReference type="GO" id="GO:0016813">
    <property type="term" value="F:hydrolase activity, acting on carbon-nitrogen (but not peptide) bonds, in linear amidines"/>
    <property type="evidence" value="ECO:0007669"/>
    <property type="project" value="InterPro"/>
</dbReference>
<dbReference type="PANTHER" id="PTHR32494">
    <property type="entry name" value="ALLANTOATE DEIMINASE-RELATED"/>
    <property type="match status" value="1"/>
</dbReference>
<evidence type="ECO:0000256" key="3">
    <source>
        <dbReference type="SAM" id="MobiDB-lite"/>
    </source>
</evidence>
<feature type="compositionally biased region" description="Basic residues" evidence="3">
    <location>
        <begin position="266"/>
        <end position="277"/>
    </location>
</feature>
<dbReference type="InterPro" id="IPR036264">
    <property type="entry name" value="Bact_exopeptidase_dim_dom"/>
</dbReference>
<dbReference type="Gene3D" id="3.40.630.10">
    <property type="entry name" value="Zn peptidases"/>
    <property type="match status" value="1"/>
</dbReference>
<dbReference type="AlphaFoldDB" id="A0A537JN54"/>
<evidence type="ECO:0000259" key="4">
    <source>
        <dbReference type="Pfam" id="PF07687"/>
    </source>
</evidence>
<dbReference type="SUPFAM" id="SSF55031">
    <property type="entry name" value="Bacterial exopeptidase dimerisation domain"/>
    <property type="match status" value="1"/>
</dbReference>
<gene>
    <name evidence="5" type="ORF">E6H03_01140</name>
</gene>
<dbReference type="InterPro" id="IPR010158">
    <property type="entry name" value="Amidase_Cbmase"/>
</dbReference>
<evidence type="ECO:0000256" key="2">
    <source>
        <dbReference type="ARBA" id="ARBA00022801"/>
    </source>
</evidence>
<comment type="caution">
    <text evidence="5">The sequence shown here is derived from an EMBL/GenBank/DDBJ whole genome shotgun (WGS) entry which is preliminary data.</text>
</comment>
<dbReference type="Gene3D" id="3.30.70.360">
    <property type="match status" value="1"/>
</dbReference>
<dbReference type="InterPro" id="IPR011650">
    <property type="entry name" value="Peptidase_M20_dimer"/>
</dbReference>
<feature type="compositionally biased region" description="Gly residues" evidence="3">
    <location>
        <begin position="231"/>
        <end position="240"/>
    </location>
</feature>
<accession>A0A537JN54</accession>
<protein>
    <recommendedName>
        <fullName evidence="4">Peptidase M20 dimerisation domain-containing protein</fullName>
    </recommendedName>
</protein>
<proteinExistence type="inferred from homology"/>
<feature type="region of interest" description="Disordered" evidence="3">
    <location>
        <begin position="218"/>
        <end position="311"/>
    </location>
</feature>
<name>A0A537JN54_9BACT</name>
<dbReference type="Pfam" id="PF07687">
    <property type="entry name" value="M20_dimer"/>
    <property type="match status" value="1"/>
</dbReference>
<feature type="compositionally biased region" description="Basic and acidic residues" evidence="3">
    <location>
        <begin position="278"/>
        <end position="292"/>
    </location>
</feature>